<evidence type="ECO:0000256" key="4">
    <source>
        <dbReference type="ARBA" id="ARBA00023187"/>
    </source>
</evidence>
<comment type="similarity">
    <text evidence="2">Belongs to the fl(2)d family.</text>
</comment>
<organism evidence="9 10">
    <name type="scientific">Rhododendron simsii</name>
    <name type="common">Sims's rhododendron</name>
    <dbReference type="NCBI Taxonomy" id="118357"/>
    <lineage>
        <taxon>Eukaryota</taxon>
        <taxon>Viridiplantae</taxon>
        <taxon>Streptophyta</taxon>
        <taxon>Embryophyta</taxon>
        <taxon>Tracheophyta</taxon>
        <taxon>Spermatophyta</taxon>
        <taxon>Magnoliopsida</taxon>
        <taxon>eudicotyledons</taxon>
        <taxon>Gunneridae</taxon>
        <taxon>Pentapetalae</taxon>
        <taxon>asterids</taxon>
        <taxon>Ericales</taxon>
        <taxon>Ericaceae</taxon>
        <taxon>Ericoideae</taxon>
        <taxon>Rhodoreae</taxon>
        <taxon>Rhododendron</taxon>
    </lineage>
</organism>
<comment type="subcellular location">
    <subcellularLocation>
        <location evidence="1">Nucleus</location>
    </subcellularLocation>
</comment>
<feature type="coiled-coil region" evidence="6">
    <location>
        <begin position="71"/>
        <end position="143"/>
    </location>
</feature>
<keyword evidence="3" id="KW-0507">mRNA processing</keyword>
<dbReference type="GO" id="GO:0008380">
    <property type="term" value="P:RNA splicing"/>
    <property type="evidence" value="ECO:0007669"/>
    <property type="project" value="UniProtKB-KW"/>
</dbReference>
<proteinExistence type="inferred from homology"/>
<feature type="transmembrane region" description="Helical" evidence="8">
    <location>
        <begin position="161"/>
        <end position="180"/>
    </location>
</feature>
<dbReference type="GO" id="GO:0016556">
    <property type="term" value="P:mRNA modification"/>
    <property type="evidence" value="ECO:0007669"/>
    <property type="project" value="InterPro"/>
</dbReference>
<dbReference type="InterPro" id="IPR033757">
    <property type="entry name" value="WTAP"/>
</dbReference>
<evidence type="ECO:0000256" key="5">
    <source>
        <dbReference type="ARBA" id="ARBA00023242"/>
    </source>
</evidence>
<keyword evidence="8" id="KW-0812">Transmembrane</keyword>
<dbReference type="AlphaFoldDB" id="A0A834GNY4"/>
<sequence length="466" mass="52600">MASHPHLDDDDDFGGDFPGPQSTRRSGNKRSFGDLEDEEDDIFGPKKGVVKVEETAPGVATGMILSLRESLQNCKDTLATYQTELEAAKAEIQNWHSTFENETFIPAGTSPEPKLVVSFLQSLKSSEESLREQLEKAKKKEAAFIVTFAKREQEIAELKSLVWKSFLVCFPFLILILFHFQSAVRDLRAQLKPPSMQCCTQQSNPTRGILTAFICPTNFTNKNSRHDIPMLLLALPPELIYENKESTTRLLRFTSPSDRLLNGTTFTKYTSPLASEGIPSARRLLLDPAIHEEFTRLKSLVEEKDKKIKDLQDNDAAVNFTPQSKMGKMLMAKCRTLQEENEEIGNQANEGKIHELGMKLALQKSQNAELRNQFEGRILKNASLSPLVLSFGLYKLMEGQTNDVEKSNEMVLILQDKIEEKDAEIGRLNHELQQRSLIMEEEKTEEVSDKKDGDEGMQCVEAEIEI</sequence>
<feature type="region of interest" description="Disordered" evidence="7">
    <location>
        <begin position="1"/>
        <end position="46"/>
    </location>
</feature>
<evidence type="ECO:0000256" key="1">
    <source>
        <dbReference type="ARBA" id="ARBA00004123"/>
    </source>
</evidence>
<dbReference type="OrthoDB" id="3366661at2759"/>
<evidence type="ECO:0000256" key="7">
    <source>
        <dbReference type="SAM" id="MobiDB-lite"/>
    </source>
</evidence>
<dbReference type="PANTHER" id="PTHR15217">
    <property type="entry name" value="WILMS' TUMOR 1-ASSOCIATING PROTEIN"/>
    <property type="match status" value="1"/>
</dbReference>
<evidence type="ECO:0000256" key="3">
    <source>
        <dbReference type="ARBA" id="ARBA00022664"/>
    </source>
</evidence>
<keyword evidence="8" id="KW-0472">Membrane</keyword>
<evidence type="ECO:0000256" key="8">
    <source>
        <dbReference type="SAM" id="Phobius"/>
    </source>
</evidence>
<keyword evidence="10" id="KW-1185">Reference proteome</keyword>
<keyword evidence="8" id="KW-1133">Transmembrane helix</keyword>
<dbReference type="Pfam" id="PF17098">
    <property type="entry name" value="Wtap"/>
    <property type="match status" value="1"/>
</dbReference>
<accession>A0A834GNY4</accession>
<comment type="caution">
    <text evidence="9">The sequence shown here is derived from an EMBL/GenBank/DDBJ whole genome shotgun (WGS) entry which is preliminary data.</text>
</comment>
<keyword evidence="4" id="KW-0508">mRNA splicing</keyword>
<dbReference type="GO" id="GO:0000381">
    <property type="term" value="P:regulation of alternative mRNA splicing, via spliceosome"/>
    <property type="evidence" value="ECO:0007669"/>
    <property type="project" value="InterPro"/>
</dbReference>
<evidence type="ECO:0000256" key="6">
    <source>
        <dbReference type="SAM" id="Coils"/>
    </source>
</evidence>
<evidence type="ECO:0008006" key="11">
    <source>
        <dbReference type="Google" id="ProtNLM"/>
    </source>
</evidence>
<dbReference type="PANTHER" id="PTHR15217:SF0">
    <property type="entry name" value="PRE-MRNA-SPLICING REGULATOR WTAP"/>
    <property type="match status" value="1"/>
</dbReference>
<name>A0A834GNY4_RHOSS</name>
<protein>
    <recommendedName>
        <fullName evidence="11">FKBP12-interacting protein of 37 kDa</fullName>
    </recommendedName>
</protein>
<evidence type="ECO:0000313" key="10">
    <source>
        <dbReference type="Proteomes" id="UP000626092"/>
    </source>
</evidence>
<dbReference type="GO" id="GO:0006397">
    <property type="term" value="P:mRNA processing"/>
    <property type="evidence" value="ECO:0007669"/>
    <property type="project" value="UniProtKB-KW"/>
</dbReference>
<dbReference type="Proteomes" id="UP000626092">
    <property type="component" value="Unassembled WGS sequence"/>
</dbReference>
<dbReference type="EMBL" id="WJXA01000008">
    <property type="protein sequence ID" value="KAF7135661.1"/>
    <property type="molecule type" value="Genomic_DNA"/>
</dbReference>
<gene>
    <name evidence="9" type="ORF">RHSIM_Rhsim08G0175500</name>
</gene>
<dbReference type="GO" id="GO:0005634">
    <property type="term" value="C:nucleus"/>
    <property type="evidence" value="ECO:0007669"/>
    <property type="project" value="UniProtKB-SubCell"/>
</dbReference>
<keyword evidence="6" id="KW-0175">Coiled coil</keyword>
<keyword evidence="5" id="KW-0539">Nucleus</keyword>
<evidence type="ECO:0000313" key="9">
    <source>
        <dbReference type="EMBL" id="KAF7135661.1"/>
    </source>
</evidence>
<reference evidence="9" key="1">
    <citation type="submission" date="2019-11" db="EMBL/GenBank/DDBJ databases">
        <authorList>
            <person name="Liu Y."/>
            <person name="Hou J."/>
            <person name="Li T.-Q."/>
            <person name="Guan C.-H."/>
            <person name="Wu X."/>
            <person name="Wu H.-Z."/>
            <person name="Ling F."/>
            <person name="Zhang R."/>
            <person name="Shi X.-G."/>
            <person name="Ren J.-P."/>
            <person name="Chen E.-F."/>
            <person name="Sun J.-M."/>
        </authorList>
    </citation>
    <scope>NUCLEOTIDE SEQUENCE</scope>
    <source>
        <strain evidence="9">Adult_tree_wgs_1</strain>
        <tissue evidence="9">Leaves</tissue>
    </source>
</reference>
<evidence type="ECO:0000256" key="2">
    <source>
        <dbReference type="ARBA" id="ARBA00010313"/>
    </source>
</evidence>